<feature type="transmembrane region" description="Helical" evidence="3">
    <location>
        <begin position="60"/>
        <end position="80"/>
    </location>
</feature>
<dbReference type="NCBIfam" id="TIGR00254">
    <property type="entry name" value="GGDEF"/>
    <property type="match status" value="1"/>
</dbReference>
<feature type="transmembrane region" description="Helical" evidence="3">
    <location>
        <begin position="112"/>
        <end position="130"/>
    </location>
</feature>
<dbReference type="PROSITE" id="PS50887">
    <property type="entry name" value="GGDEF"/>
    <property type="match status" value="1"/>
</dbReference>
<accession>A0A2R7UEQ8</accession>
<dbReference type="GO" id="GO:0005886">
    <property type="term" value="C:plasma membrane"/>
    <property type="evidence" value="ECO:0007669"/>
    <property type="project" value="TreeGrafter"/>
</dbReference>
<dbReference type="InterPro" id="IPR000160">
    <property type="entry name" value="GGDEF_dom"/>
</dbReference>
<comment type="caution">
    <text evidence="5">The sequence shown here is derived from an EMBL/GenBank/DDBJ whole genome shotgun (WGS) entry which is preliminary data.</text>
</comment>
<dbReference type="GO" id="GO:0052621">
    <property type="term" value="F:diguanylate cyclase activity"/>
    <property type="evidence" value="ECO:0007669"/>
    <property type="project" value="UniProtKB-EC"/>
</dbReference>
<dbReference type="PANTHER" id="PTHR45138:SF9">
    <property type="entry name" value="DIGUANYLATE CYCLASE DGCM-RELATED"/>
    <property type="match status" value="1"/>
</dbReference>
<sequence>MFKTIEAHVRKQVAPAALRAEFRQHEFEAMRPFCLLVFCVSILIWLVFDLIVSFLGGQGFTWLSCLFITLLGSLTVVLRFTRRSHHFDVLNLLFIASITLGMRLVIEGIPLALRPVWLVLGVSTVLYAVSVLPVRRWSFFCAMAITWVVLNPFYHTRIGPDELEGAMLISYAVFLSGLVIYSYLQMRKAKLHNFYLSKVLLDQAYVDALTEIPNRRSFMTQAERQLHLATPGQYLAMIDIDNFKRVNDRFGHDVGDEVLKRVATHIKASMTGYEFARLGGEEFAILFHGLDEQSAVEQVCGLCSRVREDHADHPVTISIGLVRVDRGDTLTAALVRADQALYAAKHNGKDRFVLWQPAL</sequence>
<dbReference type="GO" id="GO:1902201">
    <property type="term" value="P:negative regulation of bacterial-type flagellum-dependent cell motility"/>
    <property type="evidence" value="ECO:0007669"/>
    <property type="project" value="TreeGrafter"/>
</dbReference>
<dbReference type="SMART" id="SM00267">
    <property type="entry name" value="GGDEF"/>
    <property type="match status" value="1"/>
</dbReference>
<organism evidence="5 6">
    <name type="scientific">Pseudomonas plecoglossicida</name>
    <dbReference type="NCBI Taxonomy" id="70775"/>
    <lineage>
        <taxon>Bacteria</taxon>
        <taxon>Pseudomonadati</taxon>
        <taxon>Pseudomonadota</taxon>
        <taxon>Gammaproteobacteria</taxon>
        <taxon>Pseudomonadales</taxon>
        <taxon>Pseudomonadaceae</taxon>
        <taxon>Pseudomonas</taxon>
    </lineage>
</organism>
<evidence type="ECO:0000259" key="4">
    <source>
        <dbReference type="PROSITE" id="PS50887"/>
    </source>
</evidence>
<dbReference type="InterPro" id="IPR029787">
    <property type="entry name" value="Nucleotide_cyclase"/>
</dbReference>
<feature type="transmembrane region" description="Helical" evidence="3">
    <location>
        <begin position="33"/>
        <end position="54"/>
    </location>
</feature>
<keyword evidence="3" id="KW-0812">Transmembrane</keyword>
<dbReference type="InterPro" id="IPR050469">
    <property type="entry name" value="Diguanylate_Cyclase"/>
</dbReference>
<keyword evidence="3" id="KW-0472">Membrane</keyword>
<evidence type="ECO:0000256" key="2">
    <source>
        <dbReference type="ARBA" id="ARBA00034247"/>
    </source>
</evidence>
<dbReference type="EC" id="2.7.7.65" evidence="1"/>
<dbReference type="Pfam" id="PF00990">
    <property type="entry name" value="GGDEF"/>
    <property type="match status" value="1"/>
</dbReference>
<comment type="catalytic activity">
    <reaction evidence="2">
        <text>2 GTP = 3',3'-c-di-GMP + 2 diphosphate</text>
        <dbReference type="Rhea" id="RHEA:24898"/>
        <dbReference type="ChEBI" id="CHEBI:33019"/>
        <dbReference type="ChEBI" id="CHEBI:37565"/>
        <dbReference type="ChEBI" id="CHEBI:58805"/>
        <dbReference type="EC" id="2.7.7.65"/>
    </reaction>
</comment>
<dbReference type="InterPro" id="IPR043128">
    <property type="entry name" value="Rev_trsase/Diguanyl_cyclase"/>
</dbReference>
<evidence type="ECO:0000256" key="3">
    <source>
        <dbReference type="SAM" id="Phobius"/>
    </source>
</evidence>
<dbReference type="RefSeq" id="WP_108481238.1">
    <property type="nucleotide sequence ID" value="NZ_QANO01000142.1"/>
</dbReference>
<dbReference type="AlphaFoldDB" id="A0A2R7UEQ8"/>
<dbReference type="PANTHER" id="PTHR45138">
    <property type="entry name" value="REGULATORY COMPONENTS OF SENSORY TRANSDUCTION SYSTEM"/>
    <property type="match status" value="1"/>
</dbReference>
<gene>
    <name evidence="5" type="ORF">DBB42_19425</name>
</gene>
<reference evidence="5 6" key="1">
    <citation type="submission" date="2018-04" db="EMBL/GenBank/DDBJ databases">
        <authorList>
            <person name="Go L.Y."/>
            <person name="Mitchell J.A."/>
        </authorList>
    </citation>
    <scope>NUCLEOTIDE SEQUENCE [LARGE SCALE GENOMIC DNA]</scope>
    <source>
        <strain evidence="5 6">KCJK7865</strain>
    </source>
</reference>
<dbReference type="Proteomes" id="UP000244874">
    <property type="component" value="Unassembled WGS sequence"/>
</dbReference>
<dbReference type="CDD" id="cd01949">
    <property type="entry name" value="GGDEF"/>
    <property type="match status" value="1"/>
</dbReference>
<feature type="domain" description="GGDEF" evidence="4">
    <location>
        <begin position="231"/>
        <end position="357"/>
    </location>
</feature>
<evidence type="ECO:0000313" key="6">
    <source>
        <dbReference type="Proteomes" id="UP000244874"/>
    </source>
</evidence>
<dbReference type="GO" id="GO:0043709">
    <property type="term" value="P:cell adhesion involved in single-species biofilm formation"/>
    <property type="evidence" value="ECO:0007669"/>
    <property type="project" value="TreeGrafter"/>
</dbReference>
<evidence type="ECO:0000256" key="1">
    <source>
        <dbReference type="ARBA" id="ARBA00012528"/>
    </source>
</evidence>
<dbReference type="SUPFAM" id="SSF55073">
    <property type="entry name" value="Nucleotide cyclase"/>
    <property type="match status" value="1"/>
</dbReference>
<feature type="transmembrane region" description="Helical" evidence="3">
    <location>
        <begin position="87"/>
        <end position="106"/>
    </location>
</feature>
<evidence type="ECO:0000313" key="5">
    <source>
        <dbReference type="EMBL" id="PTU50588.1"/>
    </source>
</evidence>
<protein>
    <recommendedName>
        <fullName evidence="1">diguanylate cyclase</fullName>
        <ecNumber evidence="1">2.7.7.65</ecNumber>
    </recommendedName>
</protein>
<keyword evidence="3" id="KW-1133">Transmembrane helix</keyword>
<name>A0A2R7UEQ8_PSEDL</name>
<dbReference type="EMBL" id="QANO01000142">
    <property type="protein sequence ID" value="PTU50588.1"/>
    <property type="molecule type" value="Genomic_DNA"/>
</dbReference>
<dbReference type="Gene3D" id="3.30.70.270">
    <property type="match status" value="1"/>
</dbReference>
<feature type="transmembrane region" description="Helical" evidence="3">
    <location>
        <begin position="166"/>
        <end position="184"/>
    </location>
</feature>
<proteinExistence type="predicted"/>
<feature type="transmembrane region" description="Helical" evidence="3">
    <location>
        <begin position="137"/>
        <end position="154"/>
    </location>
</feature>